<dbReference type="GO" id="GO:0005615">
    <property type="term" value="C:extracellular space"/>
    <property type="evidence" value="ECO:0007669"/>
    <property type="project" value="TreeGrafter"/>
</dbReference>
<feature type="disulfide bond" evidence="6">
    <location>
        <begin position="558"/>
        <end position="575"/>
    </location>
</feature>
<dbReference type="GO" id="GO:0045840">
    <property type="term" value="P:positive regulation of mitotic nuclear division"/>
    <property type="evidence" value="ECO:0007669"/>
    <property type="project" value="TreeGrafter"/>
</dbReference>
<evidence type="ECO:0000256" key="5">
    <source>
        <dbReference type="ARBA" id="ARBA00023157"/>
    </source>
</evidence>
<keyword evidence="2" id="KW-0964">Secreted</keyword>
<comment type="caution">
    <text evidence="6">Lacks conserved residue(s) required for the propagation of feature annotation.</text>
</comment>
<name>A0A0B7A7A2_9EUPU</name>
<keyword evidence="5 6" id="KW-1015">Disulfide bond</keyword>
<feature type="domain" description="EGF-like" evidence="7">
    <location>
        <begin position="546"/>
        <end position="587"/>
    </location>
</feature>
<dbReference type="PANTHER" id="PTHR10740">
    <property type="entry name" value="TRANSFORMING GROWTH FACTOR ALPHA"/>
    <property type="match status" value="1"/>
</dbReference>
<feature type="disulfide bond" evidence="6">
    <location>
        <begin position="577"/>
        <end position="586"/>
    </location>
</feature>
<keyword evidence="3 6" id="KW-0245">EGF-like domain</keyword>
<evidence type="ECO:0000256" key="4">
    <source>
        <dbReference type="ARBA" id="ARBA00022729"/>
    </source>
</evidence>
<evidence type="ECO:0000256" key="2">
    <source>
        <dbReference type="ARBA" id="ARBA00022525"/>
    </source>
</evidence>
<dbReference type="CDD" id="cd00054">
    <property type="entry name" value="EGF_CA"/>
    <property type="match status" value="1"/>
</dbReference>
<dbReference type="GO" id="GO:0008284">
    <property type="term" value="P:positive regulation of cell population proliferation"/>
    <property type="evidence" value="ECO:0007669"/>
    <property type="project" value="TreeGrafter"/>
</dbReference>
<accession>A0A0B7A7A2</accession>
<dbReference type="PROSITE" id="PS01186">
    <property type="entry name" value="EGF_2"/>
    <property type="match status" value="1"/>
</dbReference>
<dbReference type="Gene3D" id="2.10.25.10">
    <property type="entry name" value="Laminin"/>
    <property type="match status" value="1"/>
</dbReference>
<comment type="subcellular location">
    <subcellularLocation>
        <location evidence="1">Secreted</location>
    </subcellularLocation>
</comment>
<evidence type="ECO:0000259" key="7">
    <source>
        <dbReference type="PROSITE" id="PS50026"/>
    </source>
</evidence>
<dbReference type="PANTHER" id="PTHR10740:SF14">
    <property type="entry name" value="EGF-LIKE DOMAIN-CONTAINING PROTEIN"/>
    <property type="match status" value="1"/>
</dbReference>
<sequence>MPIYVGGGCLNISSDVALTDKCTTQNVPSATMAAPPATVAAHIIGRMLLVSFLVLGYCLTSCLGVPHRHADLSRSLDTAGSQQLVTEISDDDVSYDMFAPSEILHLGRNMGTDHELDDTSHRFHHRQDRESRLKALLNNLTKLQSRHVTDSPEISSQTKENSKSRNNIFGNKFWVNEHYQQTPYHHQKELSSRSRGITPSDLIPLQFVNQLDLIPYSSDYDQTRSASTSHKTKLHKQRNAEAFLVISEEPVITEDNVGKEMNNFLEDGGVLNKQSQQRTADSNTITKYTNPNSLTFFPDEADRDIPEYVVVPNILDTPSFDDNTYNTKYMKYGKRDEDTTDNYSQDASNINTIPSEGNLASGIQVGNADILAEDTDKSSQRLSVDSLIYKTVKQMEGIIQKKVAQYNMIYDTDSSKQLGENILLSRRSMDTDYDSSNKGSKYVAALLEEANTDNFIDGNSDLTDNEEYSDEQLPYQQPQQDHVDDVLAAVNKAVASRTVPRDAQFWRNVSSYLDSSDYLSRTRRSPDRKRKRNGHHFVHLSITYGHVMPCQHKDRFYCMNGGTCVFVGALDIKTCRCPIGYTGVRCEMIDQEYILSLLTNTLIYS</sequence>
<dbReference type="AlphaFoldDB" id="A0A0B7A7A2"/>
<evidence type="ECO:0000256" key="3">
    <source>
        <dbReference type="ARBA" id="ARBA00022536"/>
    </source>
</evidence>
<gene>
    <name evidence="8" type="primary">ORF97440</name>
</gene>
<keyword evidence="4" id="KW-0732">Signal</keyword>
<dbReference type="PROSITE" id="PS50026">
    <property type="entry name" value="EGF_3"/>
    <property type="match status" value="1"/>
</dbReference>
<dbReference type="GO" id="GO:0005154">
    <property type="term" value="F:epidermal growth factor receptor binding"/>
    <property type="evidence" value="ECO:0007669"/>
    <property type="project" value="TreeGrafter"/>
</dbReference>
<evidence type="ECO:0000256" key="1">
    <source>
        <dbReference type="ARBA" id="ARBA00004613"/>
    </source>
</evidence>
<dbReference type="SMART" id="SM00181">
    <property type="entry name" value="EGF"/>
    <property type="match status" value="1"/>
</dbReference>
<evidence type="ECO:0000256" key="6">
    <source>
        <dbReference type="PROSITE-ProRule" id="PRU00076"/>
    </source>
</evidence>
<dbReference type="SUPFAM" id="SSF57196">
    <property type="entry name" value="EGF/Laminin"/>
    <property type="match status" value="1"/>
</dbReference>
<evidence type="ECO:0000313" key="8">
    <source>
        <dbReference type="EMBL" id="CEK75881.1"/>
    </source>
</evidence>
<proteinExistence type="predicted"/>
<protein>
    <recommendedName>
        <fullName evidence="7">EGF-like domain-containing protein</fullName>
    </recommendedName>
</protein>
<dbReference type="PROSITE" id="PS00022">
    <property type="entry name" value="EGF_1"/>
    <property type="match status" value="1"/>
</dbReference>
<dbReference type="GO" id="GO:0008083">
    <property type="term" value="F:growth factor activity"/>
    <property type="evidence" value="ECO:0007669"/>
    <property type="project" value="TreeGrafter"/>
</dbReference>
<dbReference type="GO" id="GO:0007173">
    <property type="term" value="P:epidermal growth factor receptor signaling pathway"/>
    <property type="evidence" value="ECO:0007669"/>
    <property type="project" value="TreeGrafter"/>
</dbReference>
<organism evidence="8">
    <name type="scientific">Arion vulgaris</name>
    <dbReference type="NCBI Taxonomy" id="1028688"/>
    <lineage>
        <taxon>Eukaryota</taxon>
        <taxon>Metazoa</taxon>
        <taxon>Spiralia</taxon>
        <taxon>Lophotrochozoa</taxon>
        <taxon>Mollusca</taxon>
        <taxon>Gastropoda</taxon>
        <taxon>Heterobranchia</taxon>
        <taxon>Euthyneura</taxon>
        <taxon>Panpulmonata</taxon>
        <taxon>Eupulmonata</taxon>
        <taxon>Stylommatophora</taxon>
        <taxon>Helicina</taxon>
        <taxon>Arionoidea</taxon>
        <taxon>Arionidae</taxon>
        <taxon>Arion</taxon>
    </lineage>
</organism>
<reference evidence="8" key="1">
    <citation type="submission" date="2014-12" db="EMBL/GenBank/DDBJ databases">
        <title>Insight into the proteome of Arion vulgaris.</title>
        <authorList>
            <person name="Aradska J."/>
            <person name="Bulat T."/>
            <person name="Smidak R."/>
            <person name="Sarate P."/>
            <person name="Gangsoo J."/>
            <person name="Sialana F."/>
            <person name="Bilban M."/>
            <person name="Lubec G."/>
        </authorList>
    </citation>
    <scope>NUCLEOTIDE SEQUENCE</scope>
    <source>
        <tissue evidence="8">Skin</tissue>
    </source>
</reference>
<dbReference type="EMBL" id="HACG01029016">
    <property type="protein sequence ID" value="CEK75881.1"/>
    <property type="molecule type" value="Transcribed_RNA"/>
</dbReference>
<dbReference type="InterPro" id="IPR000742">
    <property type="entry name" value="EGF"/>
</dbReference>